<keyword evidence="3" id="KW-1185">Reference proteome</keyword>
<organism evidence="2 3">
    <name type="scientific">Lentisphaera profundi</name>
    <dbReference type="NCBI Taxonomy" id="1658616"/>
    <lineage>
        <taxon>Bacteria</taxon>
        <taxon>Pseudomonadati</taxon>
        <taxon>Lentisphaerota</taxon>
        <taxon>Lentisphaeria</taxon>
        <taxon>Lentisphaerales</taxon>
        <taxon>Lentisphaeraceae</taxon>
        <taxon>Lentisphaera</taxon>
    </lineage>
</organism>
<dbReference type="PROSITE" id="PS51186">
    <property type="entry name" value="GNAT"/>
    <property type="match status" value="1"/>
</dbReference>
<dbReference type="RefSeq" id="WP_274149794.1">
    <property type="nucleotide sequence ID" value="NZ_CP117811.1"/>
</dbReference>
<protein>
    <submittedName>
        <fullName evidence="2">GNAT family N-acetyltransferase</fullName>
    </submittedName>
</protein>
<dbReference type="InterPro" id="IPR039840">
    <property type="entry name" value="NAA80"/>
</dbReference>
<dbReference type="PANTHER" id="PTHR13538:SF4">
    <property type="entry name" value="N-ALPHA-ACETYLTRANSFERASE 80"/>
    <property type="match status" value="1"/>
</dbReference>
<dbReference type="InterPro" id="IPR016181">
    <property type="entry name" value="Acyl_CoA_acyltransferase"/>
</dbReference>
<proteinExistence type="predicted"/>
<dbReference type="Gene3D" id="3.40.630.30">
    <property type="match status" value="1"/>
</dbReference>
<evidence type="ECO:0000313" key="3">
    <source>
        <dbReference type="Proteomes" id="UP001214250"/>
    </source>
</evidence>
<sequence>MKIKTISPNNKHFESVCFHLTLWIHQEFDYFLYLQLKWDLIDQYQLAKTRHKKKRSRNHFPKIIIATHKGDLIGFCRLVAEVLPEQKKIGPWLSQMYILETQRSKGYGTKIIEYVGLVAKKLKYKTLYLRTEDQEKFYQKLDWQFFEKHSENDTEFTVLKKNL</sequence>
<dbReference type="Pfam" id="PF13508">
    <property type="entry name" value="Acetyltransf_7"/>
    <property type="match status" value="1"/>
</dbReference>
<dbReference type="SUPFAM" id="SSF55729">
    <property type="entry name" value="Acyl-CoA N-acyltransferases (Nat)"/>
    <property type="match status" value="1"/>
</dbReference>
<dbReference type="Proteomes" id="UP001214250">
    <property type="component" value="Chromosome 1"/>
</dbReference>
<gene>
    <name evidence="2" type="ORF">PQO03_09320</name>
</gene>
<evidence type="ECO:0000259" key="1">
    <source>
        <dbReference type="PROSITE" id="PS51186"/>
    </source>
</evidence>
<dbReference type="EMBL" id="CP117811">
    <property type="protein sequence ID" value="WDE95913.1"/>
    <property type="molecule type" value="Genomic_DNA"/>
</dbReference>
<dbReference type="PANTHER" id="PTHR13538">
    <property type="entry name" value="N-ACETYLTRANSFERASE 6"/>
    <property type="match status" value="1"/>
</dbReference>
<name>A0ABY7VP28_9BACT</name>
<feature type="domain" description="N-acetyltransferase" evidence="1">
    <location>
        <begin position="20"/>
        <end position="163"/>
    </location>
</feature>
<dbReference type="InterPro" id="IPR000182">
    <property type="entry name" value="GNAT_dom"/>
</dbReference>
<evidence type="ECO:0000313" key="2">
    <source>
        <dbReference type="EMBL" id="WDE95913.1"/>
    </source>
</evidence>
<accession>A0ABY7VP28</accession>
<reference evidence="2 3" key="1">
    <citation type="submission" date="2023-02" db="EMBL/GenBank/DDBJ databases">
        <title>Genome sequence of Lentisphaera profundi SAORIC-696.</title>
        <authorList>
            <person name="Kim e."/>
            <person name="Cho J.-C."/>
            <person name="Choi A."/>
            <person name="Kang I."/>
        </authorList>
    </citation>
    <scope>NUCLEOTIDE SEQUENCE [LARGE SCALE GENOMIC DNA]</scope>
    <source>
        <strain evidence="2 3">SAORIC-696</strain>
    </source>
</reference>
<dbReference type="CDD" id="cd04301">
    <property type="entry name" value="NAT_SF"/>
    <property type="match status" value="1"/>
</dbReference>